<dbReference type="Gene3D" id="3.90.550.10">
    <property type="entry name" value="Spore Coat Polysaccharide Biosynthesis Protein SpsA, Chain A"/>
    <property type="match status" value="1"/>
</dbReference>
<keyword evidence="2" id="KW-0808">Transferase</keyword>
<protein>
    <submittedName>
        <fullName evidence="2">Glycosyltransferase involved in cell wall bisynthesis</fullName>
    </submittedName>
</protein>
<evidence type="ECO:0000259" key="1">
    <source>
        <dbReference type="Pfam" id="PF00535"/>
    </source>
</evidence>
<evidence type="ECO:0000313" key="2">
    <source>
        <dbReference type="EMBL" id="SFD26878.1"/>
    </source>
</evidence>
<sequence length="327" mass="35744">MSVAPFKTARASAPRVSVIINNFNYGTLIGEAIDSALRQSAPDVEVIVVDDGSTDGSIEVIDGYGSKIRRIYQPNGGQAAAINAGVRASRGEILCFLDADDWWAEDKVAAVVEAFAADPGAALVYHRQQPVQSDGTYIMKPLPTTLCSGDLSPMLRRSAGFWPFPLTSAIALRRSAWDAVGDIPETFRISADAWLVGIYPFIGRVSALPSALGFYRVHGNNNWTRLDQDAAHVRKCMAHWRKTVETTDQFLEARGIGASLQLKDHFPYRVFEATLNGCGLTDRVTLAWKGMLFQGEPNLLRRTRNAFRAALTLPSTGIERSASEPSR</sequence>
<evidence type="ECO:0000313" key="3">
    <source>
        <dbReference type="Proteomes" id="UP000198728"/>
    </source>
</evidence>
<gene>
    <name evidence="2" type="ORF">SAMN04488094_1255</name>
</gene>
<name>A0A1I1R3Z3_9RHOB</name>
<dbReference type="EMBL" id="FOLG01000025">
    <property type="protein sequence ID" value="SFD26878.1"/>
    <property type="molecule type" value="Genomic_DNA"/>
</dbReference>
<feature type="domain" description="Glycosyltransferase 2-like" evidence="1">
    <location>
        <begin position="17"/>
        <end position="141"/>
    </location>
</feature>
<proteinExistence type="predicted"/>
<dbReference type="PANTHER" id="PTHR22916">
    <property type="entry name" value="GLYCOSYLTRANSFERASE"/>
    <property type="match status" value="1"/>
</dbReference>
<dbReference type="SUPFAM" id="SSF53448">
    <property type="entry name" value="Nucleotide-diphospho-sugar transferases"/>
    <property type="match status" value="1"/>
</dbReference>
<reference evidence="2 3" key="1">
    <citation type="submission" date="2016-10" db="EMBL/GenBank/DDBJ databases">
        <authorList>
            <person name="de Groot N.N."/>
        </authorList>
    </citation>
    <scope>NUCLEOTIDE SEQUENCE [LARGE SCALE GENOMIC DNA]</scope>
    <source>
        <strain evidence="2 3">DSM 19548</strain>
    </source>
</reference>
<keyword evidence="3" id="KW-1185">Reference proteome</keyword>
<organism evidence="2 3">
    <name type="scientific">Tropicimonas isoalkanivorans</name>
    <dbReference type="NCBI Taxonomy" id="441112"/>
    <lineage>
        <taxon>Bacteria</taxon>
        <taxon>Pseudomonadati</taxon>
        <taxon>Pseudomonadota</taxon>
        <taxon>Alphaproteobacteria</taxon>
        <taxon>Rhodobacterales</taxon>
        <taxon>Roseobacteraceae</taxon>
        <taxon>Tropicimonas</taxon>
    </lineage>
</organism>
<dbReference type="Pfam" id="PF00535">
    <property type="entry name" value="Glycos_transf_2"/>
    <property type="match status" value="1"/>
</dbReference>
<dbReference type="STRING" id="441112.SAMN04488094_1255"/>
<dbReference type="PANTHER" id="PTHR22916:SF3">
    <property type="entry name" value="UDP-GLCNAC:BETAGAL BETA-1,3-N-ACETYLGLUCOSAMINYLTRANSFERASE-LIKE PROTEIN 1"/>
    <property type="match status" value="1"/>
</dbReference>
<dbReference type="Proteomes" id="UP000198728">
    <property type="component" value="Unassembled WGS sequence"/>
</dbReference>
<dbReference type="OrthoDB" id="5291101at2"/>
<dbReference type="InterPro" id="IPR029044">
    <property type="entry name" value="Nucleotide-diphossugar_trans"/>
</dbReference>
<accession>A0A1I1R3Z3</accession>
<dbReference type="InterPro" id="IPR001173">
    <property type="entry name" value="Glyco_trans_2-like"/>
</dbReference>
<dbReference type="AlphaFoldDB" id="A0A1I1R3Z3"/>
<dbReference type="GO" id="GO:0016758">
    <property type="term" value="F:hexosyltransferase activity"/>
    <property type="evidence" value="ECO:0007669"/>
    <property type="project" value="UniProtKB-ARBA"/>
</dbReference>